<evidence type="ECO:0000313" key="2">
    <source>
        <dbReference type="Proteomes" id="UP001057753"/>
    </source>
</evidence>
<sequence>MVVPKFNYGDIVQFHQNDNNYYGKVEIIDEYGTWGTSSNVPSYDVFSEKDNCLFKHFKEPNLRLIAKANTVTEKAFLLAEQAHAGQKDLAGVDYIFHLIGVSQNVRDIIIEEPIIATAFLHDILEDTNTREDALSVMFPKEIVDAVRTLTRETKEAYEDYLNRVKTNEVARIVKLADLQHNMDITRIKNPTKRDFERIEKYRKAMLFLQD</sequence>
<dbReference type="Gene3D" id="1.10.3210.10">
    <property type="entry name" value="Hypothetical protein af1432"/>
    <property type="match status" value="1"/>
</dbReference>
<protein>
    <submittedName>
        <fullName evidence="1">HD domain-containing protein</fullName>
    </submittedName>
</protein>
<dbReference type="RefSeq" id="WP_257821617.1">
    <property type="nucleotide sequence ID" value="NZ_JABXYM010000001.1"/>
</dbReference>
<dbReference type="Proteomes" id="UP001057753">
    <property type="component" value="Unassembled WGS sequence"/>
</dbReference>
<proteinExistence type="predicted"/>
<keyword evidence="2" id="KW-1185">Reference proteome</keyword>
<dbReference type="PANTHER" id="PTHR46246">
    <property type="entry name" value="GUANOSINE-3',5'-BIS(DIPHOSPHATE) 3'-PYROPHOSPHOHYDROLASE MESH1"/>
    <property type="match status" value="1"/>
</dbReference>
<gene>
    <name evidence="1" type="ORF">HXA33_11525</name>
</gene>
<organism evidence="1 2">
    <name type="scientific">Salipaludibacillus agaradhaerens</name>
    <name type="common">Bacillus agaradhaerens</name>
    <dbReference type="NCBI Taxonomy" id="76935"/>
    <lineage>
        <taxon>Bacteria</taxon>
        <taxon>Bacillati</taxon>
        <taxon>Bacillota</taxon>
        <taxon>Bacilli</taxon>
        <taxon>Bacillales</taxon>
        <taxon>Bacillaceae</taxon>
    </lineage>
</organism>
<dbReference type="SUPFAM" id="SSF109604">
    <property type="entry name" value="HD-domain/PDEase-like"/>
    <property type="match status" value="1"/>
</dbReference>
<accession>A0A9Q4FZJ8</accession>
<dbReference type="EMBL" id="JABXYM010000001">
    <property type="protein sequence ID" value="MCR6097187.1"/>
    <property type="molecule type" value="Genomic_DNA"/>
</dbReference>
<comment type="caution">
    <text evidence="1">The sequence shown here is derived from an EMBL/GenBank/DDBJ whole genome shotgun (WGS) entry which is preliminary data.</text>
</comment>
<evidence type="ECO:0000313" key="1">
    <source>
        <dbReference type="EMBL" id="MCR6097187.1"/>
    </source>
</evidence>
<reference evidence="1" key="1">
    <citation type="submission" date="2020-06" db="EMBL/GenBank/DDBJ databases">
        <title>Insight into the genomes of haloalkaliphilic bacilli from Kenyan soda lakes.</title>
        <authorList>
            <person name="Mwirichia R."/>
            <person name="Villamizar G.C."/>
            <person name="Poehlein A."/>
            <person name="Mugweru J."/>
            <person name="Kipnyargis A."/>
            <person name="Kiplimo D."/>
            <person name="Orwa P."/>
            <person name="Daniel R."/>
        </authorList>
    </citation>
    <scope>NUCLEOTIDE SEQUENCE</scope>
    <source>
        <strain evidence="1">B1096_S55</strain>
    </source>
</reference>
<dbReference type="AlphaFoldDB" id="A0A9Q4FZJ8"/>
<dbReference type="Pfam" id="PF13328">
    <property type="entry name" value="HD_4"/>
    <property type="match status" value="1"/>
</dbReference>
<name>A0A9Q4FZJ8_SALAG</name>
<dbReference type="PANTHER" id="PTHR46246:SF1">
    <property type="entry name" value="GUANOSINE-3',5'-BIS(DIPHOSPHATE) 3'-PYROPHOSPHOHYDROLASE MESH1"/>
    <property type="match status" value="1"/>
</dbReference>
<dbReference type="GO" id="GO:0008893">
    <property type="term" value="F:guanosine-3',5'-bis(diphosphate) 3'-diphosphatase activity"/>
    <property type="evidence" value="ECO:0007669"/>
    <property type="project" value="TreeGrafter"/>
</dbReference>
<dbReference type="InterPro" id="IPR052194">
    <property type="entry name" value="MESH1"/>
</dbReference>